<feature type="chain" id="PRO_5030965195" description="Curli production assembly/transport component CsgG" evidence="1">
    <location>
        <begin position="28"/>
        <end position="368"/>
    </location>
</feature>
<dbReference type="EMBL" id="VDES01000002">
    <property type="protein sequence ID" value="MBA1375077.1"/>
    <property type="molecule type" value="Genomic_DNA"/>
</dbReference>
<evidence type="ECO:0000313" key="3">
    <source>
        <dbReference type="Proteomes" id="UP000589292"/>
    </source>
</evidence>
<comment type="caution">
    <text evidence="2">The sequence shown here is derived from an EMBL/GenBank/DDBJ whole genome shotgun (WGS) entry which is preliminary data.</text>
</comment>
<organism evidence="2 3">
    <name type="scientific">Sphingomonas ursincola</name>
    <dbReference type="NCBI Taxonomy" id="56361"/>
    <lineage>
        <taxon>Bacteria</taxon>
        <taxon>Pseudomonadati</taxon>
        <taxon>Pseudomonadota</taxon>
        <taxon>Alphaproteobacteria</taxon>
        <taxon>Sphingomonadales</taxon>
        <taxon>Sphingomonadaceae</taxon>
        <taxon>Sphingomonas</taxon>
    </lineage>
</organism>
<keyword evidence="3" id="KW-1185">Reference proteome</keyword>
<accession>A0A7V8RES6</accession>
<sequence length="368" mass="39752">MIMVGQGKFSLVCGLACLMLLAGEASAQQAVRYEARFEAKYPQIAAEQSIGVINFNGQDGAEFSSILISELQSAAIDQKQVFSVRTMDSMNYTADNTISNAEVAKTLQLGRKLGVNVIFTGTVTTAAIRTNNFTRSESTCAKSSGLFKCDQTVTQKVPCSTTIGQYTVSPRAVKVSTGAVIYAEAVAVQDEYTICNGQVEDPNVSLGSVFNSIFGGSKKGEASPPPVSTPEGLLSKLRSDAAQIIRRHVAPYNRTIEVKLKPKGRNLDKAGQQQFENAVAFAKAGRIDRACSIFETMYAGNNQANVDLLYNMGVCQEALLPDEPSAAFEYYARADQLLQKPDTLISEAYTRTKAMIGQSQSLNERKVP</sequence>
<feature type="signal peptide" evidence="1">
    <location>
        <begin position="1"/>
        <end position="27"/>
    </location>
</feature>
<dbReference type="Proteomes" id="UP000589292">
    <property type="component" value="Unassembled WGS sequence"/>
</dbReference>
<dbReference type="RefSeq" id="WP_181267662.1">
    <property type="nucleotide sequence ID" value="NZ_VDES01000002.1"/>
</dbReference>
<gene>
    <name evidence="2" type="ORF">FG486_12075</name>
</gene>
<evidence type="ECO:0000256" key="1">
    <source>
        <dbReference type="SAM" id="SignalP"/>
    </source>
</evidence>
<protein>
    <recommendedName>
        <fullName evidence="4">Curli production assembly/transport component CsgG</fullName>
    </recommendedName>
</protein>
<dbReference type="AlphaFoldDB" id="A0A7V8RES6"/>
<reference evidence="2 3" key="1">
    <citation type="journal article" date="1994" name="Int. J. Syst. Bacteriol.">
        <title>Phylogenetic positions of novel aerobic, bacteriochlorophyll a-containing bacteria and description of Roseococcus thiosulfatophilus gen. nov., sp. nov., Erythromicrobium ramosum gen. nov., sp. nov., and Erythrobacter litoralis sp. nov.</title>
        <authorList>
            <person name="Yurkov V."/>
            <person name="Stackebrandt E."/>
            <person name="Holmes A."/>
            <person name="Fuerst J.A."/>
            <person name="Hugenholtz P."/>
            <person name="Golecki J."/>
            <person name="Gad'on N."/>
            <person name="Gorlenko V.M."/>
            <person name="Kompantseva E.I."/>
            <person name="Drews G."/>
        </authorList>
    </citation>
    <scope>NUCLEOTIDE SEQUENCE [LARGE SCALE GENOMIC DNA]</scope>
    <source>
        <strain evidence="2 3">KR-99</strain>
    </source>
</reference>
<evidence type="ECO:0008006" key="4">
    <source>
        <dbReference type="Google" id="ProtNLM"/>
    </source>
</evidence>
<name>A0A7V8RES6_9SPHN</name>
<evidence type="ECO:0000313" key="2">
    <source>
        <dbReference type="EMBL" id="MBA1375077.1"/>
    </source>
</evidence>
<proteinExistence type="predicted"/>
<keyword evidence="1" id="KW-0732">Signal</keyword>